<dbReference type="WBParaSite" id="GPLIN_001312400">
    <property type="protein sequence ID" value="GPLIN_001312400"/>
    <property type="gene ID" value="GPLIN_001312400"/>
</dbReference>
<dbReference type="PANTHER" id="PTHR45774">
    <property type="entry name" value="BTB/POZ DOMAIN-CONTAINING"/>
    <property type="match status" value="1"/>
</dbReference>
<evidence type="ECO:0000313" key="2">
    <source>
        <dbReference type="WBParaSite" id="GPLIN_001312400"/>
    </source>
</evidence>
<dbReference type="PANTHER" id="PTHR45774:SF3">
    <property type="entry name" value="BTB (POZ) DOMAIN-CONTAINING 2B-RELATED"/>
    <property type="match status" value="1"/>
</dbReference>
<proteinExistence type="predicted"/>
<dbReference type="AlphaFoldDB" id="A0A183CJR8"/>
<evidence type="ECO:0000313" key="1">
    <source>
        <dbReference type="Proteomes" id="UP000050741"/>
    </source>
</evidence>
<protein>
    <submittedName>
        <fullName evidence="2">Uncharacterized protein</fullName>
    </submittedName>
</protein>
<accession>A0A183CJR8</accession>
<reference evidence="1" key="2">
    <citation type="submission" date="2014-05" db="EMBL/GenBank/DDBJ databases">
        <title>The genome and life-stage specific transcriptomes of Globodera pallida elucidate key aspects of plant parasitism by a cyst nematode.</title>
        <authorList>
            <person name="Cotton J.A."/>
            <person name="Lilley C.J."/>
            <person name="Jones L.M."/>
            <person name="Kikuchi T."/>
            <person name="Reid A.J."/>
            <person name="Thorpe P."/>
            <person name="Tsai I.J."/>
            <person name="Beasley H."/>
            <person name="Blok V."/>
            <person name="Cock P.J.A."/>
            <person name="Van den Akker S.E."/>
            <person name="Holroyd N."/>
            <person name="Hunt M."/>
            <person name="Mantelin S."/>
            <person name="Naghra H."/>
            <person name="Pain A."/>
            <person name="Palomares-Rius J.E."/>
            <person name="Zarowiecki M."/>
            <person name="Berriman M."/>
            <person name="Jones J.T."/>
            <person name="Urwin P.E."/>
        </authorList>
    </citation>
    <scope>NUCLEOTIDE SEQUENCE [LARGE SCALE GENOMIC DNA]</scope>
    <source>
        <strain evidence="1">Lindley</strain>
    </source>
</reference>
<name>A0A183CJR8_GLOPA</name>
<reference evidence="1" key="1">
    <citation type="submission" date="2013-12" db="EMBL/GenBank/DDBJ databases">
        <authorList>
            <person name="Aslett M."/>
        </authorList>
    </citation>
    <scope>NUCLEOTIDE SEQUENCE [LARGE SCALE GENOMIC DNA]</scope>
    <source>
        <strain evidence="1">Lindley</strain>
    </source>
</reference>
<organism evidence="1 2">
    <name type="scientific">Globodera pallida</name>
    <name type="common">Potato cyst nematode worm</name>
    <name type="synonym">Heterodera pallida</name>
    <dbReference type="NCBI Taxonomy" id="36090"/>
    <lineage>
        <taxon>Eukaryota</taxon>
        <taxon>Metazoa</taxon>
        <taxon>Ecdysozoa</taxon>
        <taxon>Nematoda</taxon>
        <taxon>Chromadorea</taxon>
        <taxon>Rhabditida</taxon>
        <taxon>Tylenchina</taxon>
        <taxon>Tylenchomorpha</taxon>
        <taxon>Tylenchoidea</taxon>
        <taxon>Heteroderidae</taxon>
        <taxon>Heteroderinae</taxon>
        <taxon>Globodera</taxon>
    </lineage>
</organism>
<sequence>MAIWNAALCWADEKCRQKGKDCLAKNRRAMLGPALFKIRFLLISQEDFSDNIVPLGVLTRDQAMSVLLYHRHPDRALPKLYPLQFPTNKRIATKSKGYPDGQIVLFDSGPTQLIHTQLITNQHRGNDLLQP</sequence>
<reference evidence="2" key="3">
    <citation type="submission" date="2016-06" db="UniProtKB">
        <authorList>
            <consortium name="WormBaseParasite"/>
        </authorList>
    </citation>
    <scope>IDENTIFICATION</scope>
</reference>
<keyword evidence="1" id="KW-1185">Reference proteome</keyword>
<dbReference type="Proteomes" id="UP000050741">
    <property type="component" value="Unassembled WGS sequence"/>
</dbReference>